<feature type="region of interest" description="Disordered" evidence="1">
    <location>
        <begin position="41"/>
        <end position="78"/>
    </location>
</feature>
<dbReference type="EMBL" id="GL883195">
    <property type="protein sequence ID" value="EGF97879.1"/>
    <property type="molecule type" value="Genomic_DNA"/>
</dbReference>
<keyword evidence="4" id="KW-1185">Reference proteome</keyword>
<sequence length="608" mass="69098">MRSSSTTLLPFLFLIFVSSILSLYSEKEVEEAFVANRLHSHAPDADLPPTRESYSRKSSGRYSLRSSGRDLFPTAETSSQTAFVANRLHSHAPDADLKPTIEKAADPSPASANGKNWNIYYEIAPKVLDLNNHIPVIKALAQAVIRLGTSFPSKKYTHQGLEENIVPYIDFAHSALKLESLGLRERIWMVGVLSCLKYQPLGEILVKMWSDFHTDSDLSDQDNVVWEALQRASLSDSILHQMRTSTRAPSIGSEGIRESFLRLKTPIDDERASKFTDDVVVHLAKILSSPRKAGALDEGKVMVQFLLHMQENHLQSRLKVLKLIRKHQIGKGVHDVDIRLQLAENPLGSPSYGLYSLLKNIRNLDIEELNPALKAMLDQELSIHQWGKLLRILEVSNTINTEIYSRMDALLSDSEEITMKFGRIVQKLYPARANLSFFSPPGILTLISKRAQDLKEAILRKELEERLVSEGMLSAQIMEPPSEVLMWNFKGDRIPELRLYLETIFHQIMSREVNELKSSDTIIEYILRLISLKNDDQKLIGMLSNQFAFKILSSRAVKMIKSARKKLARQTFESYLQKFEEDLLEDFEKVLVLQVVHQGTDAPRFVHE</sequence>
<evidence type="ECO:0000313" key="4">
    <source>
        <dbReference type="Proteomes" id="UP000001072"/>
    </source>
</evidence>
<gene>
    <name evidence="3" type="ORF">MELLADRAFT_114012</name>
</gene>
<evidence type="ECO:0000256" key="1">
    <source>
        <dbReference type="SAM" id="MobiDB-lite"/>
    </source>
</evidence>
<dbReference type="AlphaFoldDB" id="F4SBU8"/>
<organism evidence="4">
    <name type="scientific">Melampsora larici-populina (strain 98AG31 / pathotype 3-4-7)</name>
    <name type="common">Poplar leaf rust fungus</name>
    <dbReference type="NCBI Taxonomy" id="747676"/>
    <lineage>
        <taxon>Eukaryota</taxon>
        <taxon>Fungi</taxon>
        <taxon>Dikarya</taxon>
        <taxon>Basidiomycota</taxon>
        <taxon>Pucciniomycotina</taxon>
        <taxon>Pucciniomycetes</taxon>
        <taxon>Pucciniales</taxon>
        <taxon>Melampsoraceae</taxon>
        <taxon>Melampsora</taxon>
    </lineage>
</organism>
<feature type="compositionally biased region" description="Low complexity" evidence="1">
    <location>
        <begin position="56"/>
        <end position="66"/>
    </location>
</feature>
<dbReference type="KEGG" id="mlr:MELLADRAFT_114012"/>
<dbReference type="HOGENOM" id="CLU_452026_0_0_1"/>
<proteinExistence type="predicted"/>
<dbReference type="Proteomes" id="UP000001072">
    <property type="component" value="Unassembled WGS sequence"/>
</dbReference>
<feature type="signal peptide" evidence="2">
    <location>
        <begin position="1"/>
        <end position="22"/>
    </location>
</feature>
<evidence type="ECO:0000313" key="3">
    <source>
        <dbReference type="EMBL" id="EGF97879.1"/>
    </source>
</evidence>
<reference evidence="4" key="1">
    <citation type="journal article" date="2011" name="Proc. Natl. Acad. Sci. U.S.A.">
        <title>Obligate biotrophy features unraveled by the genomic analysis of rust fungi.</title>
        <authorList>
            <person name="Duplessis S."/>
            <person name="Cuomo C.A."/>
            <person name="Lin Y.-C."/>
            <person name="Aerts A."/>
            <person name="Tisserant E."/>
            <person name="Veneault-Fourrey C."/>
            <person name="Joly D.L."/>
            <person name="Hacquard S."/>
            <person name="Amselem J."/>
            <person name="Cantarel B.L."/>
            <person name="Chiu R."/>
            <person name="Coutinho P.M."/>
            <person name="Feau N."/>
            <person name="Field M."/>
            <person name="Frey P."/>
            <person name="Gelhaye E."/>
            <person name="Goldberg J."/>
            <person name="Grabherr M.G."/>
            <person name="Kodira C.D."/>
            <person name="Kohler A."/>
            <person name="Kuees U."/>
            <person name="Lindquist E.A."/>
            <person name="Lucas S.M."/>
            <person name="Mago R."/>
            <person name="Mauceli E."/>
            <person name="Morin E."/>
            <person name="Murat C."/>
            <person name="Pangilinan J.L."/>
            <person name="Park R."/>
            <person name="Pearson M."/>
            <person name="Quesneville H."/>
            <person name="Rouhier N."/>
            <person name="Sakthikumar S."/>
            <person name="Salamov A.A."/>
            <person name="Schmutz J."/>
            <person name="Selles B."/>
            <person name="Shapiro H."/>
            <person name="Tanguay P."/>
            <person name="Tuskan G.A."/>
            <person name="Henrissat B."/>
            <person name="Van de Peer Y."/>
            <person name="Rouze P."/>
            <person name="Ellis J.G."/>
            <person name="Dodds P.N."/>
            <person name="Schein J.E."/>
            <person name="Zhong S."/>
            <person name="Hamelin R.C."/>
            <person name="Grigoriev I.V."/>
            <person name="Szabo L.J."/>
            <person name="Martin F."/>
        </authorList>
    </citation>
    <scope>NUCLEOTIDE SEQUENCE [LARGE SCALE GENOMIC DNA]</scope>
    <source>
        <strain evidence="4">98AG31 / pathotype 3-4-7</strain>
    </source>
</reference>
<evidence type="ECO:0008006" key="5">
    <source>
        <dbReference type="Google" id="ProtNLM"/>
    </source>
</evidence>
<keyword evidence="2" id="KW-0732">Signal</keyword>
<dbReference type="InParanoid" id="F4SBU8"/>
<dbReference type="GeneID" id="18925177"/>
<dbReference type="VEuPathDB" id="FungiDB:MELLADRAFT_114012"/>
<accession>F4SBU8</accession>
<name>F4SBU8_MELLP</name>
<evidence type="ECO:0000256" key="2">
    <source>
        <dbReference type="SAM" id="SignalP"/>
    </source>
</evidence>
<protein>
    <recommendedName>
        <fullName evidence="5">Secreted protein</fullName>
    </recommendedName>
</protein>
<feature type="chain" id="PRO_5003321408" description="Secreted protein" evidence="2">
    <location>
        <begin position="23"/>
        <end position="608"/>
    </location>
</feature>
<dbReference type="RefSeq" id="XP_007418870.1">
    <property type="nucleotide sequence ID" value="XM_007418808.1"/>
</dbReference>